<gene>
    <name evidence="3" type="primary">B16-10</name>
</gene>
<dbReference type="InterPro" id="IPR025315">
    <property type="entry name" value="DUF4220"/>
</dbReference>
<keyword evidence="1" id="KW-0812">Transmembrane</keyword>
<feature type="transmembrane region" description="Helical" evidence="1">
    <location>
        <begin position="269"/>
        <end position="296"/>
    </location>
</feature>
<dbReference type="Pfam" id="PF13968">
    <property type="entry name" value="DUF4220"/>
    <property type="match status" value="1"/>
</dbReference>
<dbReference type="AlphaFoldDB" id="A0A0U1WYA9"/>
<dbReference type="EMBL" id="KF957854">
    <property type="protein sequence ID" value="AHW98501.1"/>
    <property type="molecule type" value="Genomic_DNA"/>
</dbReference>
<name>A0A0U1WYA9_ORYBR</name>
<keyword evidence="1" id="KW-1133">Transmembrane helix</keyword>
<proteinExistence type="predicted"/>
<dbReference type="InterPro" id="IPR007658">
    <property type="entry name" value="DUF594"/>
</dbReference>
<feature type="transmembrane region" description="Helical" evidence="1">
    <location>
        <begin position="308"/>
        <end position="326"/>
    </location>
</feature>
<reference evidence="3" key="1">
    <citation type="submission" date="2013-12" db="EMBL/GenBank/DDBJ databases">
        <title>Transition of Euchromatin to Heterochromatin in the Oryza Genomes.</title>
        <authorList>
            <person name="Song C."/>
            <person name="Liu T."/>
            <person name="Li B."/>
            <person name="Shi J."/>
            <person name="Lu F."/>
        </authorList>
    </citation>
    <scope>NUCLEOTIDE SEQUENCE</scope>
</reference>
<keyword evidence="1" id="KW-0472">Membrane</keyword>
<evidence type="ECO:0000259" key="2">
    <source>
        <dbReference type="Pfam" id="PF13968"/>
    </source>
</evidence>
<organism evidence="3">
    <name type="scientific">Oryza brachyantha</name>
    <name type="common">malo sina</name>
    <dbReference type="NCBI Taxonomy" id="4533"/>
    <lineage>
        <taxon>Eukaryota</taxon>
        <taxon>Viridiplantae</taxon>
        <taxon>Streptophyta</taxon>
        <taxon>Embryophyta</taxon>
        <taxon>Tracheophyta</taxon>
        <taxon>Spermatophyta</taxon>
        <taxon>Magnoliopsida</taxon>
        <taxon>Liliopsida</taxon>
        <taxon>Poales</taxon>
        <taxon>Poaceae</taxon>
        <taxon>BOP clade</taxon>
        <taxon>Oryzoideae</taxon>
        <taxon>Oryzeae</taxon>
        <taxon>Oryzinae</taxon>
        <taxon>Oryza</taxon>
    </lineage>
</organism>
<feature type="transmembrane region" description="Helical" evidence="1">
    <location>
        <begin position="136"/>
        <end position="153"/>
    </location>
</feature>
<feature type="transmembrane region" description="Helical" evidence="1">
    <location>
        <begin position="45"/>
        <end position="67"/>
    </location>
</feature>
<feature type="transmembrane region" description="Helical" evidence="1">
    <location>
        <begin position="104"/>
        <end position="124"/>
    </location>
</feature>
<dbReference type="Pfam" id="PF04578">
    <property type="entry name" value="DUF594"/>
    <property type="match status" value="1"/>
</dbReference>
<feature type="transmembrane region" description="Helical" evidence="1">
    <location>
        <begin position="12"/>
        <end position="33"/>
    </location>
</feature>
<evidence type="ECO:0000313" key="3">
    <source>
        <dbReference type="EMBL" id="AHW98501.1"/>
    </source>
</evidence>
<evidence type="ECO:0000256" key="1">
    <source>
        <dbReference type="SAM" id="Phobius"/>
    </source>
</evidence>
<accession>A0A0U1WYA9</accession>
<sequence>MARGPLDLWNEWATQILVLLSFSLQLVLLQLAGSRRREAAPVMRLLLWLAYQLADSTAIYTIGHLSLGGTPREHKLVPFWAPFLLLHLGGPDNITAYSLEDSKLWLRHLITVVVQVLGAAYVLYKHFSGSGSGSPLLVPAISMFVVGVVKYGERTWALRCGDMNTIRSSLKKELHTKCYYHIDDKPERRSFNEGHFKREADEEEFLVRCAHSLFHVCKYAIVDSSDDSGGDTHFRDKEIFNGLTDEQTYALMGIELSLMYDMLYTKTSVISGWIIGYCIRVISSLATAGSLVIFQFNGKDGQNRVDVAITYVLLIGAFLMEVTSLLRALGSSWTFSFLCATWWKWLNHVAMCSGRWHRFRRNVVSLRHFLKAMGISRYCLSSRRWSGSMGQYNMLHFCTRRGTSFTSRLIGRLAIMLGLEDWWETVHYSGTVEILQKVKEMVFQHIRNIVGKRDVNTLGIIRKTWGQETSELWKLNDEQRTHLMGSEFQEGIIIWHIATELFLAKPKITDDQNEQPTVQAIKALSNYMMFLLVDRPDMLPGLAQNRLYQRSLKFLSEEIWPQVISDPTYRHPSRNVYTMLKELFRLHDNPNSDSWRPQGEKLASKLWEVHKNYVDDKLNAILKPEGSRVIYAVNVAEELERKNEGSDPLKLLLETWTNFLVYAANRCSRESHARKLNSGGELTTVVWLLTQHLHQFKKVRSN</sequence>
<dbReference type="PANTHER" id="PTHR31325">
    <property type="entry name" value="OS01G0798800 PROTEIN-RELATED"/>
    <property type="match status" value="1"/>
</dbReference>
<feature type="transmembrane region" description="Helical" evidence="1">
    <location>
        <begin position="79"/>
        <end position="97"/>
    </location>
</feature>
<feature type="domain" description="DUF4220" evidence="2">
    <location>
        <begin position="48"/>
        <end position="397"/>
    </location>
</feature>
<protein>
    <recommendedName>
        <fullName evidence="2">DUF4220 domain-containing protein</fullName>
    </recommendedName>
</protein>